<dbReference type="Pfam" id="PF03764">
    <property type="entry name" value="EFG_IV"/>
    <property type="match status" value="1"/>
</dbReference>
<dbReference type="SUPFAM" id="SSF54980">
    <property type="entry name" value="EF-G C-terminal domain-like"/>
    <property type="match status" value="2"/>
</dbReference>
<dbReference type="CDD" id="cd16262">
    <property type="entry name" value="EFG_III"/>
    <property type="match status" value="1"/>
</dbReference>
<dbReference type="SMART" id="SM00889">
    <property type="entry name" value="EFG_IV"/>
    <property type="match status" value="1"/>
</dbReference>
<dbReference type="SUPFAM" id="SSF50447">
    <property type="entry name" value="Translation proteins"/>
    <property type="match status" value="1"/>
</dbReference>
<dbReference type="InterPro" id="IPR027417">
    <property type="entry name" value="P-loop_NTPase"/>
</dbReference>
<dbReference type="FunFam" id="3.30.70.240:FF:000001">
    <property type="entry name" value="Elongation factor G"/>
    <property type="match status" value="1"/>
</dbReference>
<organism evidence="7 8">
    <name type="scientific">Thalassoglobus neptunius</name>
    <dbReference type="NCBI Taxonomy" id="1938619"/>
    <lineage>
        <taxon>Bacteria</taxon>
        <taxon>Pseudomonadati</taxon>
        <taxon>Planctomycetota</taxon>
        <taxon>Planctomycetia</taxon>
        <taxon>Planctomycetales</taxon>
        <taxon>Planctomycetaceae</taxon>
        <taxon>Thalassoglobus</taxon>
    </lineage>
</organism>
<keyword evidence="2" id="KW-0547">Nucleotide-binding</keyword>
<evidence type="ECO:0000256" key="3">
    <source>
        <dbReference type="ARBA" id="ARBA00022768"/>
    </source>
</evidence>
<evidence type="ECO:0000259" key="6">
    <source>
        <dbReference type="PROSITE" id="PS51722"/>
    </source>
</evidence>
<dbReference type="RefSeq" id="WP_146511464.1">
    <property type="nucleotide sequence ID" value="NZ_SIHI01000021.1"/>
</dbReference>
<reference evidence="7 8" key="1">
    <citation type="submission" date="2019-02" db="EMBL/GenBank/DDBJ databases">
        <title>Deep-cultivation of Planctomycetes and their phenomic and genomic characterization uncovers novel biology.</title>
        <authorList>
            <person name="Wiegand S."/>
            <person name="Jogler M."/>
            <person name="Boedeker C."/>
            <person name="Pinto D."/>
            <person name="Vollmers J."/>
            <person name="Rivas-Marin E."/>
            <person name="Kohn T."/>
            <person name="Peeters S.H."/>
            <person name="Heuer A."/>
            <person name="Rast P."/>
            <person name="Oberbeckmann S."/>
            <person name="Bunk B."/>
            <person name="Jeske O."/>
            <person name="Meyerdierks A."/>
            <person name="Storesund J.E."/>
            <person name="Kallscheuer N."/>
            <person name="Luecker S."/>
            <person name="Lage O.M."/>
            <person name="Pohl T."/>
            <person name="Merkel B.J."/>
            <person name="Hornburger P."/>
            <person name="Mueller R.-W."/>
            <person name="Bruemmer F."/>
            <person name="Labrenz M."/>
            <person name="Spormann A.M."/>
            <person name="Op Den Camp H."/>
            <person name="Overmann J."/>
            <person name="Amann R."/>
            <person name="Jetten M.S.M."/>
            <person name="Mascher T."/>
            <person name="Medema M.H."/>
            <person name="Devos D.P."/>
            <person name="Kaster A.-K."/>
            <person name="Ovreas L."/>
            <person name="Rohde M."/>
            <person name="Galperin M.Y."/>
            <person name="Jogler C."/>
        </authorList>
    </citation>
    <scope>NUCLEOTIDE SEQUENCE [LARGE SCALE GENOMIC DNA]</scope>
    <source>
        <strain evidence="7 8">KOR42</strain>
    </source>
</reference>
<protein>
    <recommendedName>
        <fullName evidence="1">Elongation factor G</fullName>
    </recommendedName>
</protein>
<evidence type="ECO:0000256" key="4">
    <source>
        <dbReference type="ARBA" id="ARBA00023134"/>
    </source>
</evidence>
<dbReference type="CDD" id="cd01434">
    <property type="entry name" value="EFG_mtEFG1_IV"/>
    <property type="match status" value="1"/>
</dbReference>
<dbReference type="InterPro" id="IPR035647">
    <property type="entry name" value="EFG_III/V"/>
</dbReference>
<dbReference type="GO" id="GO:0032790">
    <property type="term" value="P:ribosome disassembly"/>
    <property type="evidence" value="ECO:0007669"/>
    <property type="project" value="TreeGrafter"/>
</dbReference>
<dbReference type="OrthoDB" id="9804431at2"/>
<dbReference type="GO" id="GO:0005525">
    <property type="term" value="F:GTP binding"/>
    <property type="evidence" value="ECO:0007669"/>
    <property type="project" value="UniProtKB-KW"/>
</dbReference>
<dbReference type="EMBL" id="SIHI01000021">
    <property type="protein sequence ID" value="TWT47978.1"/>
    <property type="molecule type" value="Genomic_DNA"/>
</dbReference>
<evidence type="ECO:0000256" key="1">
    <source>
        <dbReference type="ARBA" id="ARBA00017872"/>
    </source>
</evidence>
<dbReference type="InterPro" id="IPR000795">
    <property type="entry name" value="T_Tr_GTP-bd_dom"/>
</dbReference>
<keyword evidence="3 7" id="KW-0251">Elongation factor</keyword>
<dbReference type="InterPro" id="IPR047872">
    <property type="entry name" value="EFG_IV"/>
</dbReference>
<dbReference type="SUPFAM" id="SSF54211">
    <property type="entry name" value="Ribosomal protein S5 domain 2-like"/>
    <property type="match status" value="1"/>
</dbReference>
<keyword evidence="4" id="KW-0342">GTP-binding</keyword>
<dbReference type="Pfam" id="PF14492">
    <property type="entry name" value="EFG_III"/>
    <property type="match status" value="1"/>
</dbReference>
<dbReference type="Gene3D" id="3.30.230.10">
    <property type="match status" value="1"/>
</dbReference>
<dbReference type="InterPro" id="IPR000640">
    <property type="entry name" value="EFG_V-like"/>
</dbReference>
<accession>A0A5C5WAU1</accession>
<dbReference type="InterPro" id="IPR005517">
    <property type="entry name" value="Transl_elong_EFG/EF2_IV"/>
</dbReference>
<keyword evidence="8" id="KW-1185">Reference proteome</keyword>
<dbReference type="PANTHER" id="PTHR43261">
    <property type="entry name" value="TRANSLATION ELONGATION FACTOR G-RELATED"/>
    <property type="match status" value="1"/>
</dbReference>
<dbReference type="Pfam" id="PF22042">
    <property type="entry name" value="EF-G_D2"/>
    <property type="match status" value="1"/>
</dbReference>
<dbReference type="Proteomes" id="UP000317243">
    <property type="component" value="Unassembled WGS sequence"/>
</dbReference>
<dbReference type="NCBIfam" id="NF009381">
    <property type="entry name" value="PRK12740.1-5"/>
    <property type="match status" value="1"/>
</dbReference>
<feature type="domain" description="Tr-type G" evidence="6">
    <location>
        <begin position="7"/>
        <end position="267"/>
    </location>
</feature>
<dbReference type="InterPro" id="IPR035649">
    <property type="entry name" value="EFG_V"/>
</dbReference>
<dbReference type="CDD" id="cd03713">
    <property type="entry name" value="EFG_mtEFG_C"/>
    <property type="match status" value="1"/>
</dbReference>
<dbReference type="GO" id="GO:0003924">
    <property type="term" value="F:GTPase activity"/>
    <property type="evidence" value="ECO:0007669"/>
    <property type="project" value="InterPro"/>
</dbReference>
<proteinExistence type="predicted"/>
<evidence type="ECO:0000256" key="2">
    <source>
        <dbReference type="ARBA" id="ARBA00022741"/>
    </source>
</evidence>
<name>A0A5C5WAU1_9PLAN</name>
<dbReference type="Gene3D" id="2.40.30.10">
    <property type="entry name" value="Translation factors"/>
    <property type="match status" value="1"/>
</dbReference>
<dbReference type="Pfam" id="PF00679">
    <property type="entry name" value="EFG_C"/>
    <property type="match status" value="1"/>
</dbReference>
<dbReference type="PANTHER" id="PTHR43261:SF6">
    <property type="entry name" value="ELONGATION FACTOR G-LIKE PROTEIN"/>
    <property type="match status" value="1"/>
</dbReference>
<dbReference type="InterPro" id="IPR009000">
    <property type="entry name" value="Transl_B-barrel_sf"/>
</dbReference>
<dbReference type="SUPFAM" id="SSF52540">
    <property type="entry name" value="P-loop containing nucleoside triphosphate hydrolases"/>
    <property type="match status" value="1"/>
</dbReference>
<dbReference type="Gene3D" id="3.30.70.240">
    <property type="match status" value="1"/>
</dbReference>
<dbReference type="InterPro" id="IPR009022">
    <property type="entry name" value="EFG_III"/>
</dbReference>
<dbReference type="GO" id="GO:0003746">
    <property type="term" value="F:translation elongation factor activity"/>
    <property type="evidence" value="ECO:0007669"/>
    <property type="project" value="UniProtKB-KW"/>
</dbReference>
<keyword evidence="3 7" id="KW-0648">Protein biosynthesis</keyword>
<gene>
    <name evidence="7" type="primary">fusA_3</name>
    <name evidence="7" type="ORF">KOR42_40620</name>
</gene>
<dbReference type="InterPro" id="IPR014721">
    <property type="entry name" value="Ribsml_uS5_D2-typ_fold_subgr"/>
</dbReference>
<evidence type="ECO:0000313" key="8">
    <source>
        <dbReference type="Proteomes" id="UP000317243"/>
    </source>
</evidence>
<dbReference type="Gene3D" id="3.40.50.300">
    <property type="entry name" value="P-loop containing nucleotide triphosphate hydrolases"/>
    <property type="match status" value="1"/>
</dbReference>
<dbReference type="InterPro" id="IPR053905">
    <property type="entry name" value="EF-G-like_DII"/>
</dbReference>
<comment type="caution">
    <text evidence="7">The sequence shown here is derived from an EMBL/GenBank/DDBJ whole genome shotgun (WGS) entry which is preliminary data.</text>
</comment>
<evidence type="ECO:0000313" key="7">
    <source>
        <dbReference type="EMBL" id="TWT47978.1"/>
    </source>
</evidence>
<dbReference type="Gene3D" id="3.30.70.870">
    <property type="entry name" value="Elongation Factor G (Translational Gtpase), domain 3"/>
    <property type="match status" value="1"/>
</dbReference>
<evidence type="ECO:0000256" key="5">
    <source>
        <dbReference type="ARBA" id="ARBA00024731"/>
    </source>
</evidence>
<dbReference type="PROSITE" id="PS51722">
    <property type="entry name" value="G_TR_2"/>
    <property type="match status" value="1"/>
</dbReference>
<comment type="function">
    <text evidence="5">Catalyzes the GTP-dependent ribosomal translocation step during translation elongation. During this step, the ribosome changes from the pre-translocational (PRE) to the post-translocational (POST) state as the newly formed A-site-bound peptidyl-tRNA and P-site-bound deacylated tRNA move to the P and E sites, respectively. Catalyzes the coordinated movement of the two tRNA molecules, the mRNA and conformational changes in the ribosome.</text>
</comment>
<sequence>MPKHPVAELRNVVLVGHGAVGKTSMADLILYKAGVNSRVGSPNDGTSFLDVDDEEKQLHHSISSHVCHFEHKNTRINLLDAPGMPDFVGQVIGALRAAETALIAINAPHGIEVNTRKSFQHAANRGLARMIVINKCDDENVHLPDLLESIREQFGQACVLMTVPVGTGPEMSGVINTVQLPDQIPEGIDFDLAQLNQQLIEAVVEADEALMNRYFEGEELSPEELAPAITQAIVAGTLIPVFCTAVKCDIGVAELMDAIADYAPSPDQLRRHVMSNGNEIEVVPDANGPLVAQVVKTRIDPYVSKVSYLRIYSGTLRKDDSVHVVGAKSSIKIHQLNEVQGNTLEPVTEAIAGNIVAVTKVEDLHTGNTVTNGSDEITMPPIAFPKPIVGLAVEPKSRADQARISNALHKIEEEDPTFLVHREEQTHEMVMEGMSELHLQLIERRLHDREKVDIVTHEPRIPYRETITGEAEGSYRHKKQSGGAGQFAEVHLRISPCPHDINPEEYFTKDRFASMRSYHYDPEWNFCFVDRVTGGSVPNQFIPAVEKGVREQMISGVISRNQVQDVVVELFFGKDHPVDSNETAFKSAAAHCFKELFQKSRPALLEPIVQLEITVPSDKIGDITSDLNTRRGRMEGMEEVAGGFTMIHAKAPLAHVMTYARSLSSLTGGQGSFTMEFATYELVPPNEQSKVIEQASQELAEAR</sequence>
<dbReference type="Pfam" id="PF00009">
    <property type="entry name" value="GTP_EFTU"/>
    <property type="match status" value="1"/>
</dbReference>
<dbReference type="InterPro" id="IPR005225">
    <property type="entry name" value="Small_GTP-bd"/>
</dbReference>
<dbReference type="InterPro" id="IPR020568">
    <property type="entry name" value="Ribosomal_Su5_D2-typ_SF"/>
</dbReference>
<dbReference type="AlphaFoldDB" id="A0A5C5WAU1"/>
<dbReference type="NCBIfam" id="TIGR00231">
    <property type="entry name" value="small_GTP"/>
    <property type="match status" value="1"/>
</dbReference>
<dbReference type="InterPro" id="IPR041095">
    <property type="entry name" value="EFG_II"/>
</dbReference>
<dbReference type="SMART" id="SM00838">
    <property type="entry name" value="EFG_C"/>
    <property type="match status" value="1"/>
</dbReference>